<dbReference type="InterPro" id="IPR010928">
    <property type="entry name" value="MelC1"/>
</dbReference>
<dbReference type="Proteomes" id="UP000540423">
    <property type="component" value="Unassembled WGS sequence"/>
</dbReference>
<evidence type="ECO:0000256" key="2">
    <source>
        <dbReference type="ARBA" id="ARBA00022729"/>
    </source>
</evidence>
<comment type="similarity">
    <text evidence="1">Belongs to the melC1 family.</text>
</comment>
<dbReference type="Pfam" id="PF06236">
    <property type="entry name" value="MelC1"/>
    <property type="match status" value="1"/>
</dbReference>
<accession>A0A7X0HJG7</accession>
<gene>
    <name evidence="4" type="ORF">HNQ79_005162</name>
</gene>
<name>A0A7X0HJG7_9ACTN</name>
<comment type="caution">
    <text evidence="4">The sequence shown here is derived from an EMBL/GenBank/DDBJ whole genome shotgun (WGS) entry which is preliminary data.</text>
</comment>
<evidence type="ECO:0000313" key="4">
    <source>
        <dbReference type="EMBL" id="MBB6438650.1"/>
    </source>
</evidence>
<dbReference type="EMBL" id="JACHEM010000014">
    <property type="protein sequence ID" value="MBB6438650.1"/>
    <property type="molecule type" value="Genomic_DNA"/>
</dbReference>
<dbReference type="Gene3D" id="3.30.1880.10">
    <property type="entry name" value="protein ne1242 domain like"/>
    <property type="match status" value="1"/>
</dbReference>
<protein>
    <recommendedName>
        <fullName evidence="6">Tyrosinase co-factor protein</fullName>
    </recommendedName>
</protein>
<dbReference type="PROSITE" id="PS51318">
    <property type="entry name" value="TAT"/>
    <property type="match status" value="1"/>
</dbReference>
<proteinExistence type="inferred from homology"/>
<keyword evidence="5" id="KW-1185">Reference proteome</keyword>
<dbReference type="AlphaFoldDB" id="A0A7X0HJG7"/>
<keyword evidence="3" id="KW-0186">Copper</keyword>
<evidence type="ECO:0000256" key="3">
    <source>
        <dbReference type="ARBA" id="ARBA00023008"/>
    </source>
</evidence>
<evidence type="ECO:0000256" key="1">
    <source>
        <dbReference type="ARBA" id="ARBA00009871"/>
    </source>
</evidence>
<dbReference type="GO" id="GO:0042438">
    <property type="term" value="P:melanin biosynthetic process"/>
    <property type="evidence" value="ECO:0007669"/>
    <property type="project" value="InterPro"/>
</dbReference>
<reference evidence="4 5" key="1">
    <citation type="submission" date="2020-08" db="EMBL/GenBank/DDBJ databases">
        <title>Genomic Encyclopedia of Type Strains, Phase IV (KMG-IV): sequencing the most valuable type-strain genomes for metagenomic binning, comparative biology and taxonomic classification.</title>
        <authorList>
            <person name="Goeker M."/>
        </authorList>
    </citation>
    <scope>NUCLEOTIDE SEQUENCE [LARGE SCALE GENOMIC DNA]</scope>
    <source>
        <strain evidence="4 5">DSM 40141</strain>
    </source>
</reference>
<dbReference type="GO" id="GO:0005507">
    <property type="term" value="F:copper ion binding"/>
    <property type="evidence" value="ECO:0007669"/>
    <property type="project" value="InterPro"/>
</dbReference>
<keyword evidence="2" id="KW-0732">Signal</keyword>
<organism evidence="4 5">
    <name type="scientific">Streptomyces candidus</name>
    <dbReference type="NCBI Taxonomy" id="67283"/>
    <lineage>
        <taxon>Bacteria</taxon>
        <taxon>Bacillati</taxon>
        <taxon>Actinomycetota</taxon>
        <taxon>Actinomycetes</taxon>
        <taxon>Kitasatosporales</taxon>
        <taxon>Streptomycetaceae</taxon>
        <taxon>Streptomyces</taxon>
    </lineage>
</organism>
<evidence type="ECO:0000313" key="5">
    <source>
        <dbReference type="Proteomes" id="UP000540423"/>
    </source>
</evidence>
<dbReference type="InterPro" id="IPR023199">
    <property type="entry name" value="GriE/MELC1_sf"/>
</dbReference>
<dbReference type="RefSeq" id="WP_185034919.1">
    <property type="nucleotide sequence ID" value="NZ_BNBN01000006.1"/>
</dbReference>
<dbReference type="InterPro" id="IPR006311">
    <property type="entry name" value="TAT_signal"/>
</dbReference>
<evidence type="ECO:0008006" key="6">
    <source>
        <dbReference type="Google" id="ProtNLM"/>
    </source>
</evidence>
<sequence length="151" mass="15390">MRTPTPQVGRPAGKARAAPTRRAVVRAVFGGAVVAGTAGTLAPILTKKASAGPAGAAAPPAERLTEIYRGRHIDCLTPGAAALWQHGAGWTPGGPEVLIDGRPLHVMRCANGGYMSVVNHYESFPTLLAAARAAVDGLGPARLSRTSAHAT</sequence>